<dbReference type="AlphaFoldDB" id="A0A382M2Z3"/>
<evidence type="ECO:0000256" key="3">
    <source>
        <dbReference type="ARBA" id="ARBA00022475"/>
    </source>
</evidence>
<dbReference type="SUPFAM" id="SSF161098">
    <property type="entry name" value="MetI-like"/>
    <property type="match status" value="1"/>
</dbReference>
<protein>
    <recommendedName>
        <fullName evidence="8">ABC transmembrane type-1 domain-containing protein</fullName>
    </recommendedName>
</protein>
<feature type="transmembrane region" description="Helical" evidence="7">
    <location>
        <begin position="230"/>
        <end position="256"/>
    </location>
</feature>
<evidence type="ECO:0000256" key="5">
    <source>
        <dbReference type="ARBA" id="ARBA00022989"/>
    </source>
</evidence>
<dbReference type="PANTHER" id="PTHR30465">
    <property type="entry name" value="INNER MEMBRANE ABC TRANSPORTER"/>
    <property type="match status" value="1"/>
</dbReference>
<evidence type="ECO:0000256" key="6">
    <source>
        <dbReference type="ARBA" id="ARBA00023136"/>
    </source>
</evidence>
<dbReference type="InterPro" id="IPR000515">
    <property type="entry name" value="MetI-like"/>
</dbReference>
<dbReference type="InterPro" id="IPR035906">
    <property type="entry name" value="MetI-like_sf"/>
</dbReference>
<evidence type="ECO:0000256" key="4">
    <source>
        <dbReference type="ARBA" id="ARBA00022692"/>
    </source>
</evidence>
<reference evidence="9" key="1">
    <citation type="submission" date="2018-05" db="EMBL/GenBank/DDBJ databases">
        <authorList>
            <person name="Lanie J.A."/>
            <person name="Ng W.-L."/>
            <person name="Kazmierczak K.M."/>
            <person name="Andrzejewski T.M."/>
            <person name="Davidsen T.M."/>
            <person name="Wayne K.J."/>
            <person name="Tettelin H."/>
            <person name="Glass J.I."/>
            <person name="Rusch D."/>
            <person name="Podicherti R."/>
            <person name="Tsui H.-C.T."/>
            <person name="Winkler M.E."/>
        </authorList>
    </citation>
    <scope>NUCLEOTIDE SEQUENCE</scope>
</reference>
<dbReference type="GO" id="GO:0055085">
    <property type="term" value="P:transmembrane transport"/>
    <property type="evidence" value="ECO:0007669"/>
    <property type="project" value="InterPro"/>
</dbReference>
<dbReference type="Pfam" id="PF00528">
    <property type="entry name" value="BPD_transp_1"/>
    <property type="match status" value="1"/>
</dbReference>
<proteinExistence type="predicted"/>
<evidence type="ECO:0000256" key="7">
    <source>
        <dbReference type="SAM" id="Phobius"/>
    </source>
</evidence>
<keyword evidence="4 7" id="KW-0812">Transmembrane</keyword>
<evidence type="ECO:0000259" key="8">
    <source>
        <dbReference type="PROSITE" id="PS50928"/>
    </source>
</evidence>
<feature type="transmembrane region" description="Helical" evidence="7">
    <location>
        <begin position="126"/>
        <end position="143"/>
    </location>
</feature>
<keyword evidence="5 7" id="KW-1133">Transmembrane helix</keyword>
<feature type="transmembrane region" description="Helical" evidence="7">
    <location>
        <begin position="91"/>
        <end position="114"/>
    </location>
</feature>
<feature type="domain" description="ABC transmembrane type-1" evidence="8">
    <location>
        <begin position="52"/>
        <end position="253"/>
    </location>
</feature>
<dbReference type="EMBL" id="UINC01090974">
    <property type="protein sequence ID" value="SVC43374.1"/>
    <property type="molecule type" value="Genomic_DNA"/>
</dbReference>
<feature type="non-terminal residue" evidence="9">
    <location>
        <position position="1"/>
    </location>
</feature>
<organism evidence="9">
    <name type="scientific">marine metagenome</name>
    <dbReference type="NCBI Taxonomy" id="408172"/>
    <lineage>
        <taxon>unclassified sequences</taxon>
        <taxon>metagenomes</taxon>
        <taxon>ecological metagenomes</taxon>
    </lineage>
</organism>
<gene>
    <name evidence="9" type="ORF">METZ01_LOCUS296228</name>
</gene>
<dbReference type="Gene3D" id="1.10.3720.10">
    <property type="entry name" value="MetI-like"/>
    <property type="match status" value="1"/>
</dbReference>
<dbReference type="PROSITE" id="PS50928">
    <property type="entry name" value="ABC_TM1"/>
    <property type="match status" value="1"/>
</dbReference>
<feature type="transmembrane region" description="Helical" evidence="7">
    <location>
        <begin position="60"/>
        <end position="79"/>
    </location>
</feature>
<comment type="subcellular location">
    <subcellularLocation>
        <location evidence="1">Cell membrane</location>
        <topology evidence="1">Multi-pass membrane protein</topology>
    </subcellularLocation>
</comment>
<keyword evidence="3" id="KW-1003">Cell membrane</keyword>
<keyword evidence="6 7" id="KW-0472">Membrane</keyword>
<keyword evidence="2" id="KW-0813">Transport</keyword>
<dbReference type="GO" id="GO:0005886">
    <property type="term" value="C:plasma membrane"/>
    <property type="evidence" value="ECO:0007669"/>
    <property type="project" value="UniProtKB-SubCell"/>
</dbReference>
<dbReference type="CDD" id="cd06261">
    <property type="entry name" value="TM_PBP2"/>
    <property type="match status" value="1"/>
</dbReference>
<name>A0A382M2Z3_9ZZZZ</name>
<dbReference type="PANTHER" id="PTHR30465:SF74">
    <property type="entry name" value="OLIGOPEPTIDE TRANSPORT SYSTEM PERMEASE PROTEIN OPPB"/>
    <property type="match status" value="1"/>
</dbReference>
<sequence>PLWKQYLRFIGIGFEKRNGEWRAFEGGLVRGDFGPSLKYRNHSVNDIIAQGLPVSLSLGMLSFCFALGFGIPLGVWTAIRRGRWQDHVGSFFSILAVCIPAFVLGPVLIVLLGIKWPVFPVGLWGGPWHVILPAITLGTYFAGKVSRLTREGMSQALHSDFITTARAKGVSERSIILRHALREGLLPVVTYSGPLLADLLVGSFVVENLFQIPGIGVFLVSSSINRDYTMVVGLVILYSVMLLALNLVVDVVYGLLDKRVKYG</sequence>
<accession>A0A382M2Z3</accession>
<evidence type="ECO:0000256" key="1">
    <source>
        <dbReference type="ARBA" id="ARBA00004651"/>
    </source>
</evidence>
<evidence type="ECO:0000313" key="9">
    <source>
        <dbReference type="EMBL" id="SVC43374.1"/>
    </source>
</evidence>
<evidence type="ECO:0000256" key="2">
    <source>
        <dbReference type="ARBA" id="ARBA00022448"/>
    </source>
</evidence>